<feature type="domain" description="NAD glycohydrolase translocation F5/8 type C" evidence="1">
    <location>
        <begin position="101"/>
        <end position="251"/>
    </location>
</feature>
<dbReference type="OrthoDB" id="85718at2"/>
<accession>A0A2M9ZKP6</accession>
<evidence type="ECO:0000313" key="5">
    <source>
        <dbReference type="Proteomes" id="UP000231990"/>
    </source>
</evidence>
<dbReference type="RefSeq" id="WP_100714223.1">
    <property type="nucleotide sequence ID" value="NZ_NPDY01000010.1"/>
</dbReference>
<evidence type="ECO:0000313" key="4">
    <source>
        <dbReference type="Proteomes" id="UP000231962"/>
    </source>
</evidence>
<proteinExistence type="predicted"/>
<name>A0A2M9ZKP6_9LEPT</name>
<organism evidence="3 5">
    <name type="scientific">Leptospira perolatii</name>
    <dbReference type="NCBI Taxonomy" id="2023191"/>
    <lineage>
        <taxon>Bacteria</taxon>
        <taxon>Pseudomonadati</taxon>
        <taxon>Spirochaetota</taxon>
        <taxon>Spirochaetia</taxon>
        <taxon>Leptospirales</taxon>
        <taxon>Leptospiraceae</taxon>
        <taxon>Leptospira</taxon>
    </lineage>
</organism>
<reference evidence="4 5" key="1">
    <citation type="submission" date="2017-07" db="EMBL/GenBank/DDBJ databases">
        <title>Leptospira spp. isolated from tropical soils.</title>
        <authorList>
            <person name="Thibeaux R."/>
            <person name="Iraola G."/>
            <person name="Ferres I."/>
            <person name="Bierque E."/>
            <person name="Girault D."/>
            <person name="Soupe-Gilbert M.-E."/>
            <person name="Picardeau M."/>
            <person name="Goarant C."/>
        </authorList>
    </citation>
    <scope>NUCLEOTIDE SEQUENCE [LARGE SCALE GENOMIC DNA]</scope>
    <source>
        <strain evidence="3 5">FH1-B-B1</strain>
        <strain evidence="2 4">FH1-B-C1</strain>
    </source>
</reference>
<sequence>MRKILLFIFIFLYYSNQVFGQMYEGSPCTSKHNQVLKNQILGGQIQRLYGDGAGHIFPSSYYLSKDWATSILLPTSGIPKVPKVMNEDNMDLFVERDAATCRYSPFHLRDGDTSTAWSEGVEGDGIGEFVLARIDVQTPIQIFSGYGKSKELYFANNRPKEINIYIFEAGEYGAAQIGSVYENLQLRGKSKQTLKDTYGYQELKLPKVPLKGTAQPGVAETEKAFYTFVAIEIVSVYKGSKYSDTLITEIKNQSN</sequence>
<protein>
    <recommendedName>
        <fullName evidence="1">NAD glycohydrolase translocation F5/8 type C domain-containing protein</fullName>
    </recommendedName>
</protein>
<evidence type="ECO:0000313" key="3">
    <source>
        <dbReference type="EMBL" id="PJZ72544.1"/>
    </source>
</evidence>
<dbReference type="Proteomes" id="UP000231962">
    <property type="component" value="Unassembled WGS sequence"/>
</dbReference>
<comment type="caution">
    <text evidence="3">The sequence shown here is derived from an EMBL/GenBank/DDBJ whole genome shotgun (WGS) entry which is preliminary data.</text>
</comment>
<keyword evidence="4" id="KW-1185">Reference proteome</keyword>
<dbReference type="Pfam" id="PF25302">
    <property type="entry name" value="NADase_transloc"/>
    <property type="match status" value="1"/>
</dbReference>
<evidence type="ECO:0000313" key="2">
    <source>
        <dbReference type="EMBL" id="PJZ69409.1"/>
    </source>
</evidence>
<dbReference type="Proteomes" id="UP000231990">
    <property type="component" value="Unassembled WGS sequence"/>
</dbReference>
<dbReference type="EMBL" id="NPDZ01000009">
    <property type="protein sequence ID" value="PJZ72544.1"/>
    <property type="molecule type" value="Genomic_DNA"/>
</dbReference>
<evidence type="ECO:0000259" key="1">
    <source>
        <dbReference type="Pfam" id="PF25302"/>
    </source>
</evidence>
<gene>
    <name evidence="2" type="ORF">CH360_11705</name>
    <name evidence="3" type="ORF">CH373_14140</name>
</gene>
<dbReference type="AlphaFoldDB" id="A0A2M9ZKP6"/>
<dbReference type="EMBL" id="NPDY01000010">
    <property type="protein sequence ID" value="PJZ69409.1"/>
    <property type="molecule type" value="Genomic_DNA"/>
</dbReference>
<dbReference type="InterPro" id="IPR057561">
    <property type="entry name" value="NADase_transloc"/>
</dbReference>
<dbReference type="NCBIfam" id="NF047619">
    <property type="entry name" value="NADase_discoid"/>
    <property type="match status" value="1"/>
</dbReference>